<evidence type="ECO:0000313" key="3">
    <source>
        <dbReference type="EMBL" id="KAF6839803.1"/>
    </source>
</evidence>
<dbReference type="Proteomes" id="UP000654918">
    <property type="component" value="Unassembled WGS sequence"/>
</dbReference>
<accession>A0A8H6U0H5</accession>
<evidence type="ECO:0000256" key="1">
    <source>
        <dbReference type="SAM" id="MobiDB-lite"/>
    </source>
</evidence>
<evidence type="ECO:0000313" key="4">
    <source>
        <dbReference type="Proteomes" id="UP000654918"/>
    </source>
</evidence>
<keyword evidence="4" id="KW-1185">Reference proteome</keyword>
<dbReference type="EMBL" id="WIGO01000011">
    <property type="protein sequence ID" value="KAF6839803.1"/>
    <property type="molecule type" value="Genomic_DNA"/>
</dbReference>
<dbReference type="AlphaFoldDB" id="A0A8H6U0H5"/>
<feature type="region of interest" description="Disordered" evidence="1">
    <location>
        <begin position="128"/>
        <end position="153"/>
    </location>
</feature>
<feature type="chain" id="PRO_5034053810" evidence="2">
    <location>
        <begin position="19"/>
        <end position="153"/>
    </location>
</feature>
<sequence length="153" mass="15993">MQIKSLLLIAAAAASILAAPAPDVDRDITVDDMVDLWTNLAKQAAAGTGVEAGVEARQELEARACPYPNGHGDCIWQQGILCAMSCSFGRSLHGMLIPDAFEAADPCSSGYRSGGLGEKMLIPESTVPPWNDDTGGPAVPGGKPGDTDPEWVW</sequence>
<name>A0A8H6U0H5_9PEZI</name>
<evidence type="ECO:0000256" key="2">
    <source>
        <dbReference type="SAM" id="SignalP"/>
    </source>
</evidence>
<gene>
    <name evidence="3" type="ORF">CPLU01_01675</name>
</gene>
<keyword evidence="2" id="KW-0732">Signal</keyword>
<reference evidence="3" key="1">
    <citation type="journal article" date="2020" name="Phytopathology">
        <title>Genome Sequence Resources of Colletotrichum truncatum, C. plurivorum, C. musicola, and C. sojae: Four Species Pathogenic to Soybean (Glycine max).</title>
        <authorList>
            <person name="Rogerio F."/>
            <person name="Boufleur T.R."/>
            <person name="Ciampi-Guillardi M."/>
            <person name="Sukno S.A."/>
            <person name="Thon M.R."/>
            <person name="Massola Junior N.S."/>
            <person name="Baroncelli R."/>
        </authorList>
    </citation>
    <scope>NUCLEOTIDE SEQUENCE</scope>
    <source>
        <strain evidence="3">LFN00145</strain>
    </source>
</reference>
<proteinExistence type="predicted"/>
<comment type="caution">
    <text evidence="3">The sequence shown here is derived from an EMBL/GenBank/DDBJ whole genome shotgun (WGS) entry which is preliminary data.</text>
</comment>
<protein>
    <submittedName>
        <fullName evidence="3">Uncharacterized protein</fullName>
    </submittedName>
</protein>
<feature type="signal peptide" evidence="2">
    <location>
        <begin position="1"/>
        <end position="18"/>
    </location>
</feature>
<organism evidence="3 4">
    <name type="scientific">Colletotrichum plurivorum</name>
    <dbReference type="NCBI Taxonomy" id="2175906"/>
    <lineage>
        <taxon>Eukaryota</taxon>
        <taxon>Fungi</taxon>
        <taxon>Dikarya</taxon>
        <taxon>Ascomycota</taxon>
        <taxon>Pezizomycotina</taxon>
        <taxon>Sordariomycetes</taxon>
        <taxon>Hypocreomycetidae</taxon>
        <taxon>Glomerellales</taxon>
        <taxon>Glomerellaceae</taxon>
        <taxon>Colletotrichum</taxon>
        <taxon>Colletotrichum orchidearum species complex</taxon>
    </lineage>
</organism>